<evidence type="ECO:0000259" key="1">
    <source>
        <dbReference type="PROSITE" id="PS50011"/>
    </source>
</evidence>
<dbReference type="EMBL" id="JACMSC010000016">
    <property type="protein sequence ID" value="KAG6481051.1"/>
    <property type="molecule type" value="Genomic_DNA"/>
</dbReference>
<keyword evidence="3" id="KW-1185">Reference proteome</keyword>
<dbReference type="InterPro" id="IPR000719">
    <property type="entry name" value="Prot_kinase_dom"/>
</dbReference>
<dbReference type="InterPro" id="IPR011009">
    <property type="entry name" value="Kinase-like_dom_sf"/>
</dbReference>
<dbReference type="Pfam" id="PF07714">
    <property type="entry name" value="PK_Tyr_Ser-Thr"/>
    <property type="match status" value="2"/>
</dbReference>
<dbReference type="PROSITE" id="PS50011">
    <property type="entry name" value="PROTEIN_KINASE_DOM"/>
    <property type="match status" value="1"/>
</dbReference>
<dbReference type="GO" id="GO:0005737">
    <property type="term" value="C:cytoplasm"/>
    <property type="evidence" value="ECO:0007669"/>
    <property type="project" value="TreeGrafter"/>
</dbReference>
<dbReference type="SMART" id="SM00666">
    <property type="entry name" value="PB1"/>
    <property type="match status" value="1"/>
</dbReference>
<protein>
    <recommendedName>
        <fullName evidence="1">Protein kinase domain-containing protein</fullName>
    </recommendedName>
</protein>
<dbReference type="InterPro" id="IPR000270">
    <property type="entry name" value="PB1_dom"/>
</dbReference>
<accession>A0A8J5KBY3</accession>
<dbReference type="Gene3D" id="3.30.200.20">
    <property type="entry name" value="Phosphorylase Kinase, domain 1"/>
    <property type="match status" value="1"/>
</dbReference>
<dbReference type="InterPro" id="IPR050167">
    <property type="entry name" value="Ser_Thr_protein_kinase"/>
</dbReference>
<dbReference type="PANTHER" id="PTHR23257">
    <property type="entry name" value="SERINE-THREONINE PROTEIN KINASE"/>
    <property type="match status" value="1"/>
</dbReference>
<dbReference type="InterPro" id="IPR008271">
    <property type="entry name" value="Ser/Thr_kinase_AS"/>
</dbReference>
<dbReference type="Proteomes" id="UP000734854">
    <property type="component" value="Unassembled WGS sequence"/>
</dbReference>
<dbReference type="Gene3D" id="1.10.510.10">
    <property type="entry name" value="Transferase(Phosphotransferase) domain 1"/>
    <property type="match status" value="1"/>
</dbReference>
<feature type="domain" description="Protein kinase" evidence="1">
    <location>
        <begin position="1008"/>
        <end position="1318"/>
    </location>
</feature>
<proteinExistence type="predicted"/>
<dbReference type="Gene3D" id="3.10.20.90">
    <property type="entry name" value="Phosphatidylinositol 3-kinase Catalytic Subunit, Chain A, domain 1"/>
    <property type="match status" value="1"/>
</dbReference>
<evidence type="ECO:0000313" key="3">
    <source>
        <dbReference type="Proteomes" id="UP000734854"/>
    </source>
</evidence>
<dbReference type="SMART" id="SM00220">
    <property type="entry name" value="S_TKc"/>
    <property type="match status" value="1"/>
</dbReference>
<dbReference type="CDD" id="cd06410">
    <property type="entry name" value="PB1_UP2"/>
    <property type="match status" value="1"/>
</dbReference>
<comment type="caution">
    <text evidence="2">The sequence shown here is derived from an EMBL/GenBank/DDBJ whole genome shotgun (WGS) entry which is preliminary data.</text>
</comment>
<dbReference type="InterPro" id="IPR001245">
    <property type="entry name" value="Ser-Thr/Tyr_kinase_cat_dom"/>
</dbReference>
<name>A0A8J5KBY3_ZINOF</name>
<sequence>MGFSADPSPPSSPPSIKQRLRSSISFSCCFRGAIVSASAAADEDQPASLVRSSAAWIRSKAQDLMEIVGQCPGLVPAIGRRHQAHRRRRSCDFRYDPLSYSLNFDEGPDEEDAVLAGSGERPFGHPSFSSRLPPSSPPRPAIEMASLGSPEMVSDPIADQLASSTFAAAYDRKVKLLCSYGGKIIPRAIDGSLRYAGGETRIITLRRDSSIAEVLRKVTETYGRPVLLRYQLPDEDLDSLVTVSTSEDLESMMEEYDKLTADRLNAKLRLFLFSPCEVGAIGADSFNPSFDPDQIGTRYIEAVNGLNSSMKRKKSTNFSSSRKSDAMAATVVVTTEGMGVKTVVHDGVVPSHACPTSTSSHDSFNWVSNEQHNKNMQPAIDSASEIELLTSNQPERPRTISNEKNKLSSGQFGFPSLEGCVPETYVNAQHALMRSSLAMGFPPPVNHFSLPAQTYAPVTPNDALHLENPNLVTAVKFSGDIKHQPVFLLPPLPSASLLSLNDSTMRLDDCTLCQRSLHHAHSEILVKKQGNKLNDIAPEANAILKSQHSEDLTSMQAPQLTDIGTLETETGTQTDNLVAAAPSNTSEISKTATETSLESEKTIISVSNVDLDRDLIPPVSVGMENNPQSSYIIEINLHKSCESNSLQTKADGPLSLDINPEKLIQPTMLEPCGASLVLPNSTVGDSLQQRMLLPELNVFLKYPDQGDKLSVINPVSNPAVAPEANDDVLINQQTSAPMDAAYLQNFEPAYTSQIPIMSRIHGQYLYYPAAKDGPRGMCMNVDHSFSGNDINKNPIVNLSDEIPSLVSKNIFSVPAILQRDGDQHYTYCHPSNTDQLQQVVDFDSLVSNKEVQKDIGITSVLPPVSGDIPSEDSIAMDMHNKVCPLSSTVAVPAEDILCNLPIPPNIDSTTDLASFKVVHNKQEIQTSEESASAVLELQPCDMQVPALISLEAKQRTPCFDKECGTTENNKDKHDQIEMVKAKQSEKIKCTFHNRNGLGHLQIIKNSELEELKELESGTFGTVYHGKWRGSDVVIQRISDRVFAGKPSEQEHAKTNFWNEACKLVNLHHPNVVAFYGIVLDGPGGSIATVSEFVVNGSLRCALLKNEKLFDRRRCLLIAMDVAFGMEYLHSKNVIHFDLKSENLLVNLGDIERPICKVVLPSCERVKKQKLIAMSASEAEYITFSILLEMKSSVEVPAKLGIGYLLSKIKFKALVSSGMQGIVPWMAPELLRGKDAHYTEKVDVFSFGIVMWELITGDEPFKDMHYGAIIGGILEGTLRPPVPESCDAEWRSLMEQCWATDPELRPGFAEIAGRLRIMLLSFPQEG</sequence>
<dbReference type="PROSITE" id="PS00108">
    <property type="entry name" value="PROTEIN_KINASE_ST"/>
    <property type="match status" value="1"/>
</dbReference>
<dbReference type="GO" id="GO:0005524">
    <property type="term" value="F:ATP binding"/>
    <property type="evidence" value="ECO:0007669"/>
    <property type="project" value="InterPro"/>
</dbReference>
<dbReference type="GO" id="GO:0004672">
    <property type="term" value="F:protein kinase activity"/>
    <property type="evidence" value="ECO:0007669"/>
    <property type="project" value="InterPro"/>
</dbReference>
<dbReference type="CDD" id="cd13999">
    <property type="entry name" value="STKc_MAP3K-like"/>
    <property type="match status" value="1"/>
</dbReference>
<dbReference type="Pfam" id="PF00564">
    <property type="entry name" value="PB1"/>
    <property type="match status" value="1"/>
</dbReference>
<dbReference type="PANTHER" id="PTHR23257:SF797">
    <property type="entry name" value="KINASE SUPERFAMILY WITH OCTICOSAPEPTIDE_PHOX_BEM1P DOMAIN-CONTAINING PROTEIN"/>
    <property type="match status" value="1"/>
</dbReference>
<gene>
    <name evidence="2" type="ORF">ZIOFF_057643</name>
</gene>
<dbReference type="SUPFAM" id="SSF54277">
    <property type="entry name" value="CAD &amp; PB1 domains"/>
    <property type="match status" value="1"/>
</dbReference>
<organism evidence="2 3">
    <name type="scientific">Zingiber officinale</name>
    <name type="common">Ginger</name>
    <name type="synonym">Amomum zingiber</name>
    <dbReference type="NCBI Taxonomy" id="94328"/>
    <lineage>
        <taxon>Eukaryota</taxon>
        <taxon>Viridiplantae</taxon>
        <taxon>Streptophyta</taxon>
        <taxon>Embryophyta</taxon>
        <taxon>Tracheophyta</taxon>
        <taxon>Spermatophyta</taxon>
        <taxon>Magnoliopsida</taxon>
        <taxon>Liliopsida</taxon>
        <taxon>Zingiberales</taxon>
        <taxon>Zingiberaceae</taxon>
        <taxon>Zingiber</taxon>
    </lineage>
</organism>
<dbReference type="GO" id="GO:0007165">
    <property type="term" value="P:signal transduction"/>
    <property type="evidence" value="ECO:0007669"/>
    <property type="project" value="TreeGrafter"/>
</dbReference>
<evidence type="ECO:0000313" key="2">
    <source>
        <dbReference type="EMBL" id="KAG6481051.1"/>
    </source>
</evidence>
<dbReference type="SUPFAM" id="SSF56112">
    <property type="entry name" value="Protein kinase-like (PK-like)"/>
    <property type="match status" value="1"/>
</dbReference>
<reference evidence="2 3" key="1">
    <citation type="submission" date="2020-08" db="EMBL/GenBank/DDBJ databases">
        <title>Plant Genome Project.</title>
        <authorList>
            <person name="Zhang R.-G."/>
        </authorList>
    </citation>
    <scope>NUCLEOTIDE SEQUENCE [LARGE SCALE GENOMIC DNA]</scope>
    <source>
        <tissue evidence="2">Rhizome</tissue>
    </source>
</reference>